<evidence type="ECO:0000256" key="6">
    <source>
        <dbReference type="ARBA" id="ARBA00022989"/>
    </source>
</evidence>
<keyword evidence="4" id="KW-1003">Cell membrane</keyword>
<keyword evidence="5 8" id="KW-0812">Transmembrane</keyword>
<accession>A0A2R6Y0H1</accession>
<gene>
    <name evidence="10" type="ORF">BSOLF_0608</name>
</gene>
<keyword evidence="7 8" id="KW-0472">Membrane</keyword>
<dbReference type="Gene3D" id="1.20.1720.10">
    <property type="entry name" value="Multidrug resistance protein D"/>
    <property type="match status" value="1"/>
</dbReference>
<dbReference type="PROSITE" id="PS50850">
    <property type="entry name" value="MFS"/>
    <property type="match status" value="1"/>
</dbReference>
<keyword evidence="6 8" id="KW-1133">Transmembrane helix</keyword>
<feature type="transmembrane region" description="Helical" evidence="8">
    <location>
        <begin position="253"/>
        <end position="271"/>
    </location>
</feature>
<evidence type="ECO:0000313" key="11">
    <source>
        <dbReference type="Proteomes" id="UP000244338"/>
    </source>
</evidence>
<evidence type="ECO:0000259" key="9">
    <source>
        <dbReference type="PROSITE" id="PS50850"/>
    </source>
</evidence>
<dbReference type="GO" id="GO:0005886">
    <property type="term" value="C:plasma membrane"/>
    <property type="evidence" value="ECO:0007669"/>
    <property type="project" value="UniProtKB-SubCell"/>
</dbReference>
<dbReference type="PANTHER" id="PTHR42718:SF9">
    <property type="entry name" value="MAJOR FACILITATOR SUPERFAMILY MULTIDRUG TRANSPORTER MFSC"/>
    <property type="match status" value="1"/>
</dbReference>
<dbReference type="PROSITE" id="PS00216">
    <property type="entry name" value="SUGAR_TRANSPORT_1"/>
    <property type="match status" value="1"/>
</dbReference>
<comment type="caution">
    <text evidence="10">The sequence shown here is derived from an EMBL/GenBank/DDBJ whole genome shotgun (WGS) entry which is preliminary data.</text>
</comment>
<feature type="domain" description="Major facilitator superfamily (MFS) profile" evidence="9">
    <location>
        <begin position="33"/>
        <end position="492"/>
    </location>
</feature>
<feature type="transmembrane region" description="Helical" evidence="8">
    <location>
        <begin position="328"/>
        <end position="348"/>
    </location>
</feature>
<dbReference type="InterPro" id="IPR004638">
    <property type="entry name" value="EmrB-like"/>
</dbReference>
<dbReference type="NCBIfam" id="TIGR00711">
    <property type="entry name" value="efflux_EmrB"/>
    <property type="match status" value="1"/>
</dbReference>
<dbReference type="AlphaFoldDB" id="A0A2R6Y0H1"/>
<feature type="transmembrane region" description="Helical" evidence="8">
    <location>
        <begin position="99"/>
        <end position="118"/>
    </location>
</feature>
<comment type="similarity">
    <text evidence="2">Belongs to the major facilitator superfamily. EmrB family.</text>
</comment>
<dbReference type="GO" id="GO:0022857">
    <property type="term" value="F:transmembrane transporter activity"/>
    <property type="evidence" value="ECO:0007669"/>
    <property type="project" value="InterPro"/>
</dbReference>
<protein>
    <submittedName>
        <fullName evidence="10">MDR-type permease</fullName>
    </submittedName>
</protein>
<dbReference type="SUPFAM" id="SSF103473">
    <property type="entry name" value="MFS general substrate transporter"/>
    <property type="match status" value="1"/>
</dbReference>
<feature type="transmembrane region" description="Helical" evidence="8">
    <location>
        <begin position="292"/>
        <end position="316"/>
    </location>
</feature>
<dbReference type="InterPro" id="IPR011701">
    <property type="entry name" value="MFS"/>
</dbReference>
<feature type="transmembrane region" description="Helical" evidence="8">
    <location>
        <begin position="469"/>
        <end position="487"/>
    </location>
</feature>
<dbReference type="InterPro" id="IPR020846">
    <property type="entry name" value="MFS_dom"/>
</dbReference>
<keyword evidence="3" id="KW-0813">Transport</keyword>
<evidence type="ECO:0000256" key="7">
    <source>
        <dbReference type="ARBA" id="ARBA00023136"/>
    </source>
</evidence>
<comment type="subcellular location">
    <subcellularLocation>
        <location evidence="1">Cell membrane</location>
        <topology evidence="1">Multi-pass membrane protein</topology>
    </subcellularLocation>
</comment>
<evidence type="ECO:0000256" key="5">
    <source>
        <dbReference type="ARBA" id="ARBA00022692"/>
    </source>
</evidence>
<feature type="transmembrane region" description="Helical" evidence="8">
    <location>
        <begin position="29"/>
        <end position="48"/>
    </location>
</feature>
<dbReference type="PANTHER" id="PTHR42718">
    <property type="entry name" value="MAJOR FACILITATOR SUPERFAMILY MULTIDRUG TRANSPORTER MFSC"/>
    <property type="match status" value="1"/>
</dbReference>
<evidence type="ECO:0000256" key="1">
    <source>
        <dbReference type="ARBA" id="ARBA00004651"/>
    </source>
</evidence>
<evidence type="ECO:0000313" key="10">
    <source>
        <dbReference type="EMBL" id="PTQ56181.1"/>
    </source>
</evidence>
<name>A0A2R6Y0H1_9BACL</name>
<dbReference type="InterPro" id="IPR036259">
    <property type="entry name" value="MFS_trans_sf"/>
</dbReference>
<dbReference type="InterPro" id="IPR005829">
    <property type="entry name" value="Sugar_transporter_CS"/>
</dbReference>
<reference evidence="11" key="1">
    <citation type="journal article" date="2018" name="Sci. Rep.">
        <title>Lignite coal burning seam in the remote Altai Mountains harbors a hydrogen-driven thermophilic microbial community.</title>
        <authorList>
            <person name="Kadnikov V.V."/>
            <person name="Mardanov A.V."/>
            <person name="Ivasenko D.A."/>
            <person name="Antsiferov D.V."/>
            <person name="Beletsky A.V."/>
            <person name="Karnachuk O.V."/>
            <person name="Ravin N.V."/>
        </authorList>
    </citation>
    <scope>NUCLEOTIDE SEQUENCE [LARGE SCALE GENOMIC DNA]</scope>
</reference>
<dbReference type="Gene3D" id="1.20.1250.20">
    <property type="entry name" value="MFS general substrate transporter like domains"/>
    <property type="match status" value="1"/>
</dbReference>
<feature type="transmembrane region" description="Helical" evidence="8">
    <location>
        <begin position="158"/>
        <end position="182"/>
    </location>
</feature>
<evidence type="ECO:0000256" key="3">
    <source>
        <dbReference type="ARBA" id="ARBA00022448"/>
    </source>
</evidence>
<feature type="transmembrane region" description="Helical" evidence="8">
    <location>
        <begin position="360"/>
        <end position="380"/>
    </location>
</feature>
<feature type="transmembrane region" description="Helical" evidence="8">
    <location>
        <begin position="427"/>
        <end position="449"/>
    </location>
</feature>
<dbReference type="Proteomes" id="UP000244338">
    <property type="component" value="Unassembled WGS sequence"/>
</dbReference>
<proteinExistence type="inferred from homology"/>
<evidence type="ECO:0000256" key="2">
    <source>
        <dbReference type="ARBA" id="ARBA00008537"/>
    </source>
</evidence>
<feature type="transmembrane region" description="Helical" evidence="8">
    <location>
        <begin position="219"/>
        <end position="241"/>
    </location>
</feature>
<evidence type="ECO:0000256" key="8">
    <source>
        <dbReference type="SAM" id="Phobius"/>
    </source>
</evidence>
<dbReference type="PRINTS" id="PR01036">
    <property type="entry name" value="TCRTETB"/>
</dbReference>
<evidence type="ECO:0000256" key="4">
    <source>
        <dbReference type="ARBA" id="ARBA00022475"/>
    </source>
</evidence>
<feature type="transmembrane region" description="Helical" evidence="8">
    <location>
        <begin position="386"/>
        <end position="406"/>
    </location>
</feature>
<organism evidence="10 11">
    <name type="scientific">Candidatus Carbonibacillus altaicus</name>
    <dbReference type="NCBI Taxonomy" id="2163959"/>
    <lineage>
        <taxon>Bacteria</taxon>
        <taxon>Bacillati</taxon>
        <taxon>Bacillota</taxon>
        <taxon>Bacilli</taxon>
        <taxon>Bacillales</taxon>
        <taxon>Candidatus Carbonibacillus</taxon>
    </lineage>
</organism>
<feature type="transmembrane region" description="Helical" evidence="8">
    <location>
        <begin position="68"/>
        <end position="87"/>
    </location>
</feature>
<feature type="transmembrane region" description="Helical" evidence="8">
    <location>
        <begin position="188"/>
        <end position="207"/>
    </location>
</feature>
<feature type="transmembrane region" description="Helical" evidence="8">
    <location>
        <begin position="124"/>
        <end position="146"/>
    </location>
</feature>
<sequence>MDLREKGFLMMPTTWITRLRERMMEHPQFPWWVFSFVTIGTFMVNVDMSAINIALPTLKKAFDTSIDTLQWVLTGYLLIITGILPLVGKLSDIYGRKKFFIAGVLLFGLFSSLAATAQSLNALIAYRMLQGIGSALIQGNVMSIVADHFPPERRGRPLGMIGSVVAIGTIVGPSLGGVLIRYAGWPAIFWLNVPFSVISFVGALILLKGGRRQGPQPAVDYLGATYFFVAISLLMLFISSLGKPSFLPGSLSSLQDVILTILTVIFWYLYIHRSLRHKDPLIHLSLFRIRTFSIGNSVGLLSYMLLAVPQITLPFYLEFVYGYTPDVVGLLMMVQALAMIIVAPLAGVWSERVGTRRPALVGLCVTFLSLVLMALAGTPLLPFSGLVGLSVMIVGLALFGTGMGLFQAPNNVAILNSVPKEQTGLTGGIIATVRNFGRVLGVALVVLIYERVSNGLVIPSAVTAGMQSVMWIGALATLIGWALVYFGQKDPQKKEVREAR</sequence>
<dbReference type="CDD" id="cd17321">
    <property type="entry name" value="MFS_MMR_MDR_like"/>
    <property type="match status" value="1"/>
</dbReference>
<dbReference type="EMBL" id="PEBX01000040">
    <property type="protein sequence ID" value="PTQ56181.1"/>
    <property type="molecule type" value="Genomic_DNA"/>
</dbReference>
<dbReference type="Pfam" id="PF07690">
    <property type="entry name" value="MFS_1"/>
    <property type="match status" value="1"/>
</dbReference>